<evidence type="ECO:0000256" key="10">
    <source>
        <dbReference type="ARBA" id="ARBA00022801"/>
    </source>
</evidence>
<keyword evidence="16" id="KW-1185">Reference proteome</keyword>
<dbReference type="InterPro" id="IPR041827">
    <property type="entry name" value="CpdB_N"/>
</dbReference>
<evidence type="ECO:0000256" key="8">
    <source>
        <dbReference type="ARBA" id="ARBA00022729"/>
    </source>
</evidence>
<evidence type="ECO:0000256" key="11">
    <source>
        <dbReference type="ARBA" id="ARBA00023088"/>
    </source>
</evidence>
<dbReference type="InterPro" id="IPR006146">
    <property type="entry name" value="5'-Nucleotdase_CS"/>
</dbReference>
<evidence type="ECO:0000256" key="5">
    <source>
        <dbReference type="ARBA" id="ARBA00022512"/>
    </source>
</evidence>
<dbReference type="PROSITE" id="PS00786">
    <property type="entry name" value="5_NUCLEOTIDASE_2"/>
    <property type="match status" value="1"/>
</dbReference>
<evidence type="ECO:0000259" key="14">
    <source>
        <dbReference type="PROSITE" id="PS51272"/>
    </source>
</evidence>
<comment type="catalytic activity">
    <reaction evidence="2">
        <text>a nucleoside 2',3'-cyclic phosphate + H2O = a nucleoside 3'-phosphate + H(+)</text>
        <dbReference type="Rhea" id="RHEA:19621"/>
        <dbReference type="ChEBI" id="CHEBI:15377"/>
        <dbReference type="ChEBI" id="CHEBI:15378"/>
        <dbReference type="ChEBI" id="CHEBI:66949"/>
        <dbReference type="ChEBI" id="CHEBI:66954"/>
        <dbReference type="EC" id="3.1.4.16"/>
    </reaction>
</comment>
<dbReference type="Gene3D" id="3.90.780.10">
    <property type="entry name" value="5'-Nucleotidase, C-terminal domain"/>
    <property type="match status" value="2"/>
</dbReference>
<dbReference type="RefSeq" id="WP_183602454.1">
    <property type="nucleotide sequence ID" value="NZ_JACHXK010000011.1"/>
</dbReference>
<evidence type="ECO:0000256" key="6">
    <source>
        <dbReference type="ARBA" id="ARBA00022525"/>
    </source>
</evidence>
<feature type="domain" description="SLH" evidence="14">
    <location>
        <begin position="798"/>
        <end position="860"/>
    </location>
</feature>
<comment type="subcellular location">
    <subcellularLocation>
        <location evidence="4">Secreted</location>
        <location evidence="4">Cell wall</location>
        <topology evidence="4">Peptidoglycan-anchor</topology>
    </subcellularLocation>
</comment>
<dbReference type="GO" id="GO:0008768">
    <property type="term" value="F:UDP-sugar diphosphatase activity"/>
    <property type="evidence" value="ECO:0007669"/>
    <property type="project" value="TreeGrafter"/>
</dbReference>
<feature type="domain" description="SLH" evidence="14">
    <location>
        <begin position="673"/>
        <end position="736"/>
    </location>
</feature>
<evidence type="ECO:0000256" key="7">
    <source>
        <dbReference type="ARBA" id="ARBA00022723"/>
    </source>
</evidence>
<keyword evidence="6" id="KW-0964">Secreted</keyword>
<keyword evidence="9" id="KW-0547">Nucleotide-binding</keyword>
<dbReference type="PANTHER" id="PTHR11575:SF24">
    <property type="entry name" value="5'-NUCLEOTIDASE"/>
    <property type="match status" value="1"/>
</dbReference>
<dbReference type="SUPFAM" id="SSF56300">
    <property type="entry name" value="Metallo-dependent phosphatases"/>
    <property type="match status" value="2"/>
</dbReference>
<dbReference type="InterPro" id="IPR001119">
    <property type="entry name" value="SLH_dom"/>
</dbReference>
<dbReference type="CDD" id="cd07410">
    <property type="entry name" value="MPP_CpdB_N"/>
    <property type="match status" value="1"/>
</dbReference>
<dbReference type="FunFam" id="3.90.780.10:FF:000004">
    <property type="entry name" value="UDP-sugar hydrolase, putative"/>
    <property type="match status" value="1"/>
</dbReference>
<dbReference type="GO" id="GO:0008253">
    <property type="term" value="F:5'-nucleotidase activity"/>
    <property type="evidence" value="ECO:0007669"/>
    <property type="project" value="TreeGrafter"/>
</dbReference>
<proteinExistence type="predicted"/>
<feature type="domain" description="SLH" evidence="14">
    <location>
        <begin position="737"/>
        <end position="795"/>
    </location>
</feature>
<dbReference type="PANTHER" id="PTHR11575">
    <property type="entry name" value="5'-NUCLEOTIDASE-RELATED"/>
    <property type="match status" value="1"/>
</dbReference>
<reference evidence="15 16" key="1">
    <citation type="submission" date="2020-08" db="EMBL/GenBank/DDBJ databases">
        <title>Genomic Encyclopedia of Type Strains, Phase III (KMG-III): the genomes of soil and plant-associated and newly described type strains.</title>
        <authorList>
            <person name="Whitman W."/>
        </authorList>
    </citation>
    <scope>NUCLEOTIDE SEQUENCE [LARGE SCALE GENOMIC DNA]</scope>
    <source>
        <strain evidence="15 16">CECT 5862</strain>
    </source>
</reference>
<dbReference type="Pfam" id="PF00395">
    <property type="entry name" value="SLH"/>
    <property type="match status" value="3"/>
</dbReference>
<evidence type="ECO:0000256" key="4">
    <source>
        <dbReference type="ARBA" id="ARBA00004168"/>
    </source>
</evidence>
<evidence type="ECO:0000256" key="9">
    <source>
        <dbReference type="ARBA" id="ARBA00022741"/>
    </source>
</evidence>
<dbReference type="FunFam" id="3.60.21.10:FF:000052">
    <property type="entry name" value="Endonuclease YhcR"/>
    <property type="match status" value="1"/>
</dbReference>
<dbReference type="InterPro" id="IPR006179">
    <property type="entry name" value="5_nucleotidase/apyrase"/>
</dbReference>
<dbReference type="NCBIfam" id="NF006938">
    <property type="entry name" value="PRK09420.1"/>
    <property type="match status" value="1"/>
</dbReference>
<dbReference type="GO" id="GO:0030288">
    <property type="term" value="C:outer membrane-bounded periplasmic space"/>
    <property type="evidence" value="ECO:0007669"/>
    <property type="project" value="TreeGrafter"/>
</dbReference>
<keyword evidence="8 13" id="KW-0732">Signal</keyword>
<keyword evidence="12" id="KW-0511">Multifunctional enzyme</keyword>
<dbReference type="PROSITE" id="PS51272">
    <property type="entry name" value="SLH"/>
    <property type="match status" value="3"/>
</dbReference>
<evidence type="ECO:0000313" key="15">
    <source>
        <dbReference type="EMBL" id="MBB3112336.1"/>
    </source>
</evidence>
<accession>A0A7W5B1W2</accession>
<dbReference type="InterPro" id="IPR029052">
    <property type="entry name" value="Metallo-depent_PP-like"/>
</dbReference>
<sequence>MQQPIKKRVSKILASSLTFSLLALPFSGGLATAADASSTLKLRIMETTDIHTNIMNYDYYKDATSDTVGLIRTSSLVKAARAEVSNTFLVDNGDLIQGTPLGTYKATVAPLKEGEVHTVYQAMNQMGYDVATFGNHEFNYGLDYLSNAIKGANFPYVNANVYVDDKDNNPDNDVNQFEPYKIIEKTFKDEAGNEQKVKIGVLGLVTPQITTWDKTWLEGEVIAKDIVATAEKFIPKLKEAGADIIIAMTHSGFSGSAQANTGAEDAIYPLSKVEGIDAITFSHTHKVFPAADVKSLDALFKDASGNPLPGVDNTNGTINGVPAVQAGYGGNNLGLIDLTLEKADGKWTVATSKSSTRAIYDSVAKKPTVEADQAIVDAVKADHEATIKYANSPIGTTTAPIHSYFALVQDDPSIQIVTNAQRAYVEDYVAKNLPQYKDTPILSVGAPFKAGRNGVEEFTEIKAGPLAIKSAGDLYLYDNTLKAILVKGSVVKEWLEMTAGKFNQIDPNKTEEQALLNPQFQVYNFDVIDGVTYQVDVTKPAKYNVDGTVANASASRIVNLKYNGKTLDPNQEFIVVTNNYRAGGGGNFPGVKGSKYLIDSPDENRQILMDYITKQKEINPTADNNWSIAPIFGDVNVTFTSSPKGADYAKASSNIAYTGKTDEKGFGIFNIDLSKTFSDVPTTHWAFESVNALAAKQIVTGKTDTTFDPSASVTRAEFATMLAKALNLTATGKSTFKDVPASAWYATYVTAAAENGLVSGVSKTAFAPTQTITREQMAVMAGNALSLQAKQKLTADQAASFSDNAAISKWAQAAVDVVVDRGVMNGAGGAFKPKASTTRAEAAKVVNTLITDISVQILGINDFHGQLDYKKDVKDATGKVVSTVGGAEYLATYLKQREATNPNTLLVHAGDAVGASAPVSALLRDEPTIDFLNRLGFDVGTIGNHEFDRGADEMLRLINGGKNPDTGADFEGAQFPYVAANVVDENDKPLLDPYVVKEVGGVKIGFIGVVTNITPTIVKAEAIKGIKFLDQKTVVNKAVEELKAQGVRSIVVLAHDPFTMVNGAPTGEVVDLANAVDDEVDVILAGHDHGKLNTIVDGKIVVEALSYGTAFSDLDLAIDRATKNIIVSKSKAEVVDVKREGVTPDAEIAEMIKSYQDKNAPVMNAPVGTTTAAITRTVTAAGESALGNLIADGMRETMKSDFAFMNSGGIRNDMPEGKVTYGSMFSIQPFGNVLIKLTLTGAQMKELMNQQWTATGAKIGQVSGFTYSYDSTKPIGERIVSIKKADGTPLQDDAAYTIVVNDFMATGGDGYTVLTKGTNREAGPVDLDATIAYVKAKFGEGAITAATEGRITKVN</sequence>
<comment type="cofactor">
    <cofactor evidence="3">
        <name>a divalent metal cation</name>
        <dbReference type="ChEBI" id="CHEBI:60240"/>
    </cofactor>
</comment>
<dbReference type="EMBL" id="JACHXK010000011">
    <property type="protein sequence ID" value="MBB3112336.1"/>
    <property type="molecule type" value="Genomic_DNA"/>
</dbReference>
<comment type="catalytic activity">
    <reaction evidence="1">
        <text>a ribonucleoside 3'-phosphate + H2O = a ribonucleoside + phosphate</text>
        <dbReference type="Rhea" id="RHEA:10144"/>
        <dbReference type="ChEBI" id="CHEBI:13197"/>
        <dbReference type="ChEBI" id="CHEBI:15377"/>
        <dbReference type="ChEBI" id="CHEBI:18254"/>
        <dbReference type="ChEBI" id="CHEBI:43474"/>
        <dbReference type="EC" id="3.1.3.6"/>
    </reaction>
</comment>
<keyword evidence="11" id="KW-0572">Peptidoglycan-anchor</keyword>
<evidence type="ECO:0000256" key="12">
    <source>
        <dbReference type="ARBA" id="ARBA00023268"/>
    </source>
</evidence>
<dbReference type="InterPro" id="IPR004843">
    <property type="entry name" value="Calcineurin-like_PHP"/>
</dbReference>
<dbReference type="GO" id="GO:0008663">
    <property type="term" value="F:2',3'-cyclic-nucleotide 2'-phosphodiesterase activity"/>
    <property type="evidence" value="ECO:0007669"/>
    <property type="project" value="UniProtKB-EC"/>
</dbReference>
<keyword evidence="10" id="KW-0378">Hydrolase</keyword>
<dbReference type="Gene3D" id="3.60.21.10">
    <property type="match status" value="2"/>
</dbReference>
<dbReference type="GO" id="GO:0000166">
    <property type="term" value="F:nucleotide binding"/>
    <property type="evidence" value="ECO:0007669"/>
    <property type="project" value="UniProtKB-KW"/>
</dbReference>
<evidence type="ECO:0000256" key="3">
    <source>
        <dbReference type="ARBA" id="ARBA00001968"/>
    </source>
</evidence>
<dbReference type="GO" id="GO:0046872">
    <property type="term" value="F:metal ion binding"/>
    <property type="evidence" value="ECO:0007669"/>
    <property type="project" value="UniProtKB-KW"/>
</dbReference>
<evidence type="ECO:0000256" key="13">
    <source>
        <dbReference type="SAM" id="SignalP"/>
    </source>
</evidence>
<keyword evidence="5" id="KW-0134">Cell wall</keyword>
<dbReference type="PRINTS" id="PR01607">
    <property type="entry name" value="APYRASEFAMLY"/>
</dbReference>
<evidence type="ECO:0000313" key="16">
    <source>
        <dbReference type="Proteomes" id="UP000570361"/>
    </source>
</evidence>
<dbReference type="InterPro" id="IPR008334">
    <property type="entry name" value="5'-Nucleotdase_C"/>
</dbReference>
<dbReference type="Pfam" id="PF02872">
    <property type="entry name" value="5_nucleotid_C"/>
    <property type="match status" value="2"/>
</dbReference>
<dbReference type="Proteomes" id="UP000570361">
    <property type="component" value="Unassembled WGS sequence"/>
</dbReference>
<dbReference type="InterPro" id="IPR036907">
    <property type="entry name" value="5'-Nucleotdase_C_sf"/>
</dbReference>
<dbReference type="GO" id="GO:0008254">
    <property type="term" value="F:3'-nucleotidase activity"/>
    <property type="evidence" value="ECO:0007669"/>
    <property type="project" value="UniProtKB-EC"/>
</dbReference>
<keyword evidence="7" id="KW-0479">Metal-binding</keyword>
<organism evidence="15 16">
    <name type="scientific">Paenibacillus phyllosphaerae</name>
    <dbReference type="NCBI Taxonomy" id="274593"/>
    <lineage>
        <taxon>Bacteria</taxon>
        <taxon>Bacillati</taxon>
        <taxon>Bacillota</taxon>
        <taxon>Bacilli</taxon>
        <taxon>Bacillales</taxon>
        <taxon>Paenibacillaceae</taxon>
        <taxon>Paenibacillus</taxon>
    </lineage>
</organism>
<evidence type="ECO:0000256" key="1">
    <source>
        <dbReference type="ARBA" id="ARBA00000527"/>
    </source>
</evidence>
<gene>
    <name evidence="15" type="ORF">FHS18_004422</name>
</gene>
<feature type="chain" id="PRO_5038467832" evidence="13">
    <location>
        <begin position="37"/>
        <end position="1355"/>
    </location>
</feature>
<dbReference type="SUPFAM" id="SSF55816">
    <property type="entry name" value="5'-nucleotidase (syn. UDP-sugar hydrolase), C-terminal domain"/>
    <property type="match status" value="2"/>
</dbReference>
<protein>
    <submittedName>
        <fullName evidence="15">2',3'-cyclic-nucleotide 2'-phosphodiesterase</fullName>
    </submittedName>
</protein>
<name>A0A7W5B1W2_9BACL</name>
<dbReference type="Pfam" id="PF00149">
    <property type="entry name" value="Metallophos"/>
    <property type="match status" value="2"/>
</dbReference>
<feature type="signal peptide" evidence="13">
    <location>
        <begin position="1"/>
        <end position="36"/>
    </location>
</feature>
<dbReference type="GO" id="GO:0009166">
    <property type="term" value="P:nucleotide catabolic process"/>
    <property type="evidence" value="ECO:0007669"/>
    <property type="project" value="InterPro"/>
</dbReference>
<comment type="caution">
    <text evidence="15">The sequence shown here is derived from an EMBL/GenBank/DDBJ whole genome shotgun (WGS) entry which is preliminary data.</text>
</comment>
<evidence type="ECO:0000256" key="2">
    <source>
        <dbReference type="ARBA" id="ARBA00001730"/>
    </source>
</evidence>